<keyword evidence="2" id="KW-0408">Iron</keyword>
<proteinExistence type="predicted"/>
<dbReference type="SUPFAM" id="SSF48264">
    <property type="entry name" value="Cytochrome P450"/>
    <property type="match status" value="1"/>
</dbReference>
<dbReference type="Proteomes" id="UP001419268">
    <property type="component" value="Unassembled WGS sequence"/>
</dbReference>
<sequence>MGNIITGVIRKAMRDVEIKGYLIPKGWCVFTYFRSVHLDENLYEWPSVHIAPTWSHISPHQPQGNEMEKGASISLLTIHGERYLSHRLLGELSFKSLWYNYATLIIFYYPHTSLLFEGYKTFSVLQSE</sequence>
<dbReference type="InterPro" id="IPR001128">
    <property type="entry name" value="Cyt_P450"/>
</dbReference>
<dbReference type="GO" id="GO:0016125">
    <property type="term" value="P:sterol metabolic process"/>
    <property type="evidence" value="ECO:0007669"/>
    <property type="project" value="TreeGrafter"/>
</dbReference>
<evidence type="ECO:0000256" key="2">
    <source>
        <dbReference type="ARBA" id="ARBA00023004"/>
    </source>
</evidence>
<dbReference type="Pfam" id="PF00067">
    <property type="entry name" value="p450"/>
    <property type="match status" value="1"/>
</dbReference>
<dbReference type="GO" id="GO:0016132">
    <property type="term" value="P:brassinosteroid biosynthetic process"/>
    <property type="evidence" value="ECO:0007669"/>
    <property type="project" value="TreeGrafter"/>
</dbReference>
<evidence type="ECO:0000313" key="3">
    <source>
        <dbReference type="EMBL" id="KAK9101279.1"/>
    </source>
</evidence>
<dbReference type="GO" id="GO:0016709">
    <property type="term" value="F:oxidoreductase activity, acting on paired donors, with incorporation or reduction of molecular oxygen, NAD(P)H as one donor, and incorporation of one atom of oxygen"/>
    <property type="evidence" value="ECO:0007669"/>
    <property type="project" value="TreeGrafter"/>
</dbReference>
<dbReference type="GO" id="GO:0005506">
    <property type="term" value="F:iron ion binding"/>
    <property type="evidence" value="ECO:0007669"/>
    <property type="project" value="InterPro"/>
</dbReference>
<dbReference type="GO" id="GO:0044550">
    <property type="term" value="P:secondary metabolite biosynthetic process"/>
    <property type="evidence" value="ECO:0007669"/>
    <property type="project" value="UniProtKB-ARBA"/>
</dbReference>
<evidence type="ECO:0000256" key="1">
    <source>
        <dbReference type="ARBA" id="ARBA00022723"/>
    </source>
</evidence>
<gene>
    <name evidence="3" type="ORF">Scep_024709</name>
</gene>
<dbReference type="InterPro" id="IPR036396">
    <property type="entry name" value="Cyt_P450_sf"/>
</dbReference>
<organism evidence="3 4">
    <name type="scientific">Stephania cephalantha</name>
    <dbReference type="NCBI Taxonomy" id="152367"/>
    <lineage>
        <taxon>Eukaryota</taxon>
        <taxon>Viridiplantae</taxon>
        <taxon>Streptophyta</taxon>
        <taxon>Embryophyta</taxon>
        <taxon>Tracheophyta</taxon>
        <taxon>Spermatophyta</taxon>
        <taxon>Magnoliopsida</taxon>
        <taxon>Ranunculales</taxon>
        <taxon>Menispermaceae</taxon>
        <taxon>Menispermoideae</taxon>
        <taxon>Cissampelideae</taxon>
        <taxon>Stephania</taxon>
    </lineage>
</organism>
<protein>
    <submittedName>
        <fullName evidence="3">Uncharacterized protein</fullName>
    </submittedName>
</protein>
<keyword evidence="1" id="KW-0479">Metal-binding</keyword>
<keyword evidence="4" id="KW-1185">Reference proteome</keyword>
<dbReference type="GO" id="GO:0010268">
    <property type="term" value="P:brassinosteroid homeostasis"/>
    <property type="evidence" value="ECO:0007669"/>
    <property type="project" value="TreeGrafter"/>
</dbReference>
<dbReference type="PANTHER" id="PTHR24286:SF30">
    <property type="entry name" value="3-EPI-6-DEOXOCATHASTERONE 23-MONOOXYGENASE CYP90D1"/>
    <property type="match status" value="1"/>
</dbReference>
<name>A0AAP0HYT9_9MAGN</name>
<dbReference type="GO" id="GO:0020037">
    <property type="term" value="F:heme binding"/>
    <property type="evidence" value="ECO:0007669"/>
    <property type="project" value="InterPro"/>
</dbReference>
<dbReference type="PANTHER" id="PTHR24286">
    <property type="entry name" value="CYTOCHROME P450 26"/>
    <property type="match status" value="1"/>
</dbReference>
<accession>A0AAP0HYT9</accession>
<dbReference type="Gene3D" id="1.10.630.10">
    <property type="entry name" value="Cytochrome P450"/>
    <property type="match status" value="1"/>
</dbReference>
<evidence type="ECO:0000313" key="4">
    <source>
        <dbReference type="Proteomes" id="UP001419268"/>
    </source>
</evidence>
<dbReference type="AlphaFoldDB" id="A0AAP0HYT9"/>
<dbReference type="EMBL" id="JBBNAG010000010">
    <property type="protein sequence ID" value="KAK9101279.1"/>
    <property type="molecule type" value="Genomic_DNA"/>
</dbReference>
<comment type="caution">
    <text evidence="3">The sequence shown here is derived from an EMBL/GenBank/DDBJ whole genome shotgun (WGS) entry which is preliminary data.</text>
</comment>
<reference evidence="3 4" key="1">
    <citation type="submission" date="2024-01" db="EMBL/GenBank/DDBJ databases">
        <title>Genome assemblies of Stephania.</title>
        <authorList>
            <person name="Yang L."/>
        </authorList>
    </citation>
    <scope>NUCLEOTIDE SEQUENCE [LARGE SCALE GENOMIC DNA]</scope>
    <source>
        <strain evidence="3">JXDWG</strain>
        <tissue evidence="3">Leaf</tissue>
    </source>
</reference>